<dbReference type="PANTHER" id="PTHR43520:SF5">
    <property type="entry name" value="CATION-TRANSPORTING P-TYPE ATPASE-RELATED"/>
    <property type="match status" value="1"/>
</dbReference>
<dbReference type="Gene3D" id="3.40.50.1000">
    <property type="entry name" value="HAD superfamily/HAD-like"/>
    <property type="match status" value="1"/>
</dbReference>
<dbReference type="GO" id="GO:0016887">
    <property type="term" value="F:ATP hydrolysis activity"/>
    <property type="evidence" value="ECO:0007669"/>
    <property type="project" value="InterPro"/>
</dbReference>
<keyword evidence="3" id="KW-0813">Transport</keyword>
<dbReference type="InterPro" id="IPR021993">
    <property type="entry name" value="ATPase-cat-bd"/>
</dbReference>
<keyword evidence="9" id="KW-1278">Translocase</keyword>
<proteinExistence type="inferred from homology"/>
<evidence type="ECO:0000256" key="3">
    <source>
        <dbReference type="ARBA" id="ARBA00022448"/>
    </source>
</evidence>
<evidence type="ECO:0000256" key="11">
    <source>
        <dbReference type="ARBA" id="ARBA00023065"/>
    </source>
</evidence>
<keyword evidence="12 14" id="KW-0472">Membrane</keyword>
<sequence>MTAAEASTGLDTTRTAHSPERAACSHCALPVPAGLIEPDAEQQFCCTACRAVWEAIHGCGLERYYELRDRQGAEGQQALTTGRGYEEFDDPAFTDLYCKDLGNGVYTAEVFLQGVHCIACVWLIEKLPELEPGVLEARLDYGRSMVRLTWNSNEITLSRLAKALDRLGYIPHPAKGASAREARRLEDRAFLVRIAVAGALAGNSMLLAVALYFGMFTGIQEEHRQLFRWVSMGFAAGALLWPGRVFFRGALTALRTRTRHLDLPIAIGLFAGMVTSTINTIRGSGDIYFDSITVLVFLLLCGRWVQHRQQRVATDAVELLYSLTPARARIWEAGETRDAPIDAVTPGTIVEVRAEESFPVDGEIVEGQTSVDQSILTGESRPVEIGVGGRVHAGSVNLASRVLVQVEAAGAETRVGKLMKLVEEAALRRAPIVMAADRIAGWFVVCVLGLALLTLGIWLVLEPGKALEHALALLIVTCPCALGLATPLAVTAAIGRAARRGIMIKGGEVLERLAHPGTILLDKTGTITEGRHKLVGWAGDEAVKPMVAAIEATSSHPVAIALAAALCRAPFARGGTHVAKEASQPADTSRAPRASGGTHTAIDPTPEHIHQSQGEGITGTVAGCRYDIGSATFVLDRLGAAHEAWVREAIERAAEEAHTPVVIARDGVVVAVASLGD</sequence>
<feature type="transmembrane region" description="Helical" evidence="14">
    <location>
        <begin position="226"/>
        <end position="243"/>
    </location>
</feature>
<dbReference type="SUPFAM" id="SSF81660">
    <property type="entry name" value="Metal cation-transporting ATPase, ATP-binding domain N"/>
    <property type="match status" value="1"/>
</dbReference>
<evidence type="ECO:0000256" key="2">
    <source>
        <dbReference type="ARBA" id="ARBA00006024"/>
    </source>
</evidence>
<dbReference type="GO" id="GO:0043682">
    <property type="term" value="F:P-type divalent copper transporter activity"/>
    <property type="evidence" value="ECO:0007669"/>
    <property type="project" value="TreeGrafter"/>
</dbReference>
<dbReference type="Gene3D" id="3.30.70.100">
    <property type="match status" value="1"/>
</dbReference>
<dbReference type="Pfam" id="PF12156">
    <property type="entry name" value="ATPase-cat_bd"/>
    <property type="match status" value="1"/>
</dbReference>
<dbReference type="InterPro" id="IPR001757">
    <property type="entry name" value="P_typ_ATPase"/>
</dbReference>
<reference evidence="16" key="1">
    <citation type="submission" date="2018-06" db="EMBL/GenBank/DDBJ databases">
        <authorList>
            <person name="Zhirakovskaya E."/>
        </authorList>
    </citation>
    <scope>NUCLEOTIDE SEQUENCE</scope>
</reference>
<name>A0A3B1DJC9_9ZZZZ</name>
<protein>
    <submittedName>
        <fullName evidence="16">Type cbb3 cytochrome oxidase biogenesis protein CcoI Copper-translocating P-type ATPase</fullName>
        <ecNumber evidence="16">3.6.3.4</ecNumber>
    </submittedName>
</protein>
<feature type="non-terminal residue" evidence="16">
    <location>
        <position position="677"/>
    </location>
</feature>
<keyword evidence="4" id="KW-1003">Cell membrane</keyword>
<dbReference type="InterPro" id="IPR059000">
    <property type="entry name" value="ATPase_P-type_domA"/>
</dbReference>
<evidence type="ECO:0000256" key="14">
    <source>
        <dbReference type="SAM" id="Phobius"/>
    </source>
</evidence>
<dbReference type="AlphaFoldDB" id="A0A3B1DJC9"/>
<feature type="transmembrane region" description="Helical" evidence="14">
    <location>
        <begin position="439"/>
        <end position="461"/>
    </location>
</feature>
<evidence type="ECO:0000256" key="4">
    <source>
        <dbReference type="ARBA" id="ARBA00022475"/>
    </source>
</evidence>
<dbReference type="GO" id="GO:0005524">
    <property type="term" value="F:ATP binding"/>
    <property type="evidence" value="ECO:0007669"/>
    <property type="project" value="InterPro"/>
</dbReference>
<dbReference type="Pfam" id="PF00122">
    <property type="entry name" value="E1-E2_ATPase"/>
    <property type="match status" value="1"/>
</dbReference>
<dbReference type="Gene3D" id="3.40.1110.10">
    <property type="entry name" value="Calcium-transporting ATPase, cytoplasmic domain N"/>
    <property type="match status" value="1"/>
</dbReference>
<feature type="transmembrane region" description="Helical" evidence="14">
    <location>
        <begin position="473"/>
        <end position="495"/>
    </location>
</feature>
<dbReference type="InterPro" id="IPR023298">
    <property type="entry name" value="ATPase_P-typ_TM_dom_sf"/>
</dbReference>
<dbReference type="PROSITE" id="PS50846">
    <property type="entry name" value="HMA_2"/>
    <property type="match status" value="1"/>
</dbReference>
<evidence type="ECO:0000256" key="8">
    <source>
        <dbReference type="ARBA" id="ARBA00022842"/>
    </source>
</evidence>
<dbReference type="PANTHER" id="PTHR43520">
    <property type="entry name" value="ATP7, ISOFORM B"/>
    <property type="match status" value="1"/>
</dbReference>
<evidence type="ECO:0000256" key="13">
    <source>
        <dbReference type="SAM" id="MobiDB-lite"/>
    </source>
</evidence>
<feature type="region of interest" description="Disordered" evidence="13">
    <location>
        <begin position="578"/>
        <end position="613"/>
    </location>
</feature>
<dbReference type="SUPFAM" id="SSF55008">
    <property type="entry name" value="HMA, heavy metal-associated domain"/>
    <property type="match status" value="1"/>
</dbReference>
<evidence type="ECO:0000256" key="9">
    <source>
        <dbReference type="ARBA" id="ARBA00022967"/>
    </source>
</evidence>
<keyword evidence="5" id="KW-0597">Phosphoprotein</keyword>
<dbReference type="GO" id="GO:0055070">
    <property type="term" value="P:copper ion homeostasis"/>
    <property type="evidence" value="ECO:0007669"/>
    <property type="project" value="TreeGrafter"/>
</dbReference>
<evidence type="ECO:0000256" key="1">
    <source>
        <dbReference type="ARBA" id="ARBA00004651"/>
    </source>
</evidence>
<keyword evidence="10 14" id="KW-1133">Transmembrane helix</keyword>
<evidence type="ECO:0000256" key="12">
    <source>
        <dbReference type="ARBA" id="ARBA00023136"/>
    </source>
</evidence>
<evidence type="ECO:0000256" key="10">
    <source>
        <dbReference type="ARBA" id="ARBA00022989"/>
    </source>
</evidence>
<feature type="transmembrane region" description="Helical" evidence="14">
    <location>
        <begin position="287"/>
        <end position="305"/>
    </location>
</feature>
<keyword evidence="7" id="KW-0479">Metal-binding</keyword>
<dbReference type="Gene3D" id="2.70.150.10">
    <property type="entry name" value="Calcium-transporting ATPase, cytoplasmic transduction domain A"/>
    <property type="match status" value="1"/>
</dbReference>
<comment type="subcellular location">
    <subcellularLocation>
        <location evidence="1">Cell membrane</location>
        <topology evidence="1">Multi-pass membrane protein</topology>
    </subcellularLocation>
</comment>
<feature type="transmembrane region" description="Helical" evidence="14">
    <location>
        <begin position="263"/>
        <end position="281"/>
    </location>
</feature>
<dbReference type="CDD" id="cd00371">
    <property type="entry name" value="HMA"/>
    <property type="match status" value="1"/>
</dbReference>
<dbReference type="InterPro" id="IPR006121">
    <property type="entry name" value="HMA_dom"/>
</dbReference>
<gene>
    <name evidence="16" type="ORF">MNBD_PLANCTO03-1395</name>
</gene>
<dbReference type="InterPro" id="IPR018303">
    <property type="entry name" value="ATPase_P-typ_P_site"/>
</dbReference>
<evidence type="ECO:0000313" key="16">
    <source>
        <dbReference type="EMBL" id="VAX42539.1"/>
    </source>
</evidence>
<dbReference type="SUPFAM" id="SSF81665">
    <property type="entry name" value="Calcium ATPase, transmembrane domain M"/>
    <property type="match status" value="1"/>
</dbReference>
<feature type="domain" description="HMA" evidence="15">
    <location>
        <begin position="106"/>
        <end position="172"/>
    </location>
</feature>
<dbReference type="InterPro" id="IPR036163">
    <property type="entry name" value="HMA_dom_sf"/>
</dbReference>
<evidence type="ECO:0000259" key="15">
    <source>
        <dbReference type="PROSITE" id="PS50846"/>
    </source>
</evidence>
<keyword evidence="8" id="KW-0460">Magnesium</keyword>
<dbReference type="SUPFAM" id="SSF81653">
    <property type="entry name" value="Calcium ATPase, transduction domain A"/>
    <property type="match status" value="1"/>
</dbReference>
<dbReference type="EC" id="3.6.3.4" evidence="16"/>
<accession>A0A3B1DJC9</accession>
<keyword evidence="6 14" id="KW-0812">Transmembrane</keyword>
<dbReference type="GO" id="GO:0005507">
    <property type="term" value="F:copper ion binding"/>
    <property type="evidence" value="ECO:0007669"/>
    <property type="project" value="TreeGrafter"/>
</dbReference>
<evidence type="ECO:0000256" key="7">
    <source>
        <dbReference type="ARBA" id="ARBA00022723"/>
    </source>
</evidence>
<dbReference type="PROSITE" id="PS00154">
    <property type="entry name" value="ATPASE_E1_E2"/>
    <property type="match status" value="1"/>
</dbReference>
<evidence type="ECO:0000256" key="5">
    <source>
        <dbReference type="ARBA" id="ARBA00022553"/>
    </source>
</evidence>
<dbReference type="NCBIfam" id="TIGR01494">
    <property type="entry name" value="ATPase_P-type"/>
    <property type="match status" value="1"/>
</dbReference>
<organism evidence="16">
    <name type="scientific">hydrothermal vent metagenome</name>
    <dbReference type="NCBI Taxonomy" id="652676"/>
    <lineage>
        <taxon>unclassified sequences</taxon>
        <taxon>metagenomes</taxon>
        <taxon>ecological metagenomes</taxon>
    </lineage>
</organism>
<dbReference type="InterPro" id="IPR023214">
    <property type="entry name" value="HAD_sf"/>
</dbReference>
<keyword evidence="16" id="KW-0378">Hydrolase</keyword>
<dbReference type="GO" id="GO:0005886">
    <property type="term" value="C:plasma membrane"/>
    <property type="evidence" value="ECO:0007669"/>
    <property type="project" value="UniProtKB-SubCell"/>
</dbReference>
<feature type="transmembrane region" description="Helical" evidence="14">
    <location>
        <begin position="190"/>
        <end position="214"/>
    </location>
</feature>
<comment type="similarity">
    <text evidence="2">Belongs to the cation transport ATPase (P-type) (TC 3.A.3) family. Type IB subfamily.</text>
</comment>
<evidence type="ECO:0000256" key="6">
    <source>
        <dbReference type="ARBA" id="ARBA00022692"/>
    </source>
</evidence>
<keyword evidence="11" id="KW-0406">Ion transport</keyword>
<dbReference type="InterPro" id="IPR008250">
    <property type="entry name" value="ATPase_P-typ_transduc_dom_A_sf"/>
</dbReference>
<dbReference type="InterPro" id="IPR023299">
    <property type="entry name" value="ATPase_P-typ_cyto_dom_N"/>
</dbReference>
<dbReference type="EMBL" id="UOGK01000710">
    <property type="protein sequence ID" value="VAX42539.1"/>
    <property type="molecule type" value="Genomic_DNA"/>
</dbReference>